<dbReference type="OrthoDB" id="5223589at2759"/>
<feature type="transmembrane region" description="Helical" evidence="1">
    <location>
        <begin position="167"/>
        <end position="184"/>
    </location>
</feature>
<evidence type="ECO:0000256" key="1">
    <source>
        <dbReference type="SAM" id="Phobius"/>
    </source>
</evidence>
<reference evidence="2 3" key="1">
    <citation type="submission" date="2017-03" db="EMBL/GenBank/DDBJ databases">
        <title>Genomes of endolithic fungi from Antarctica.</title>
        <authorList>
            <person name="Coleine C."/>
            <person name="Masonjones S."/>
            <person name="Stajich J.E."/>
        </authorList>
    </citation>
    <scope>NUCLEOTIDE SEQUENCE [LARGE SCALE GENOMIC DNA]</scope>
    <source>
        <strain evidence="2 3">CCFEE 5311</strain>
    </source>
</reference>
<evidence type="ECO:0000313" key="2">
    <source>
        <dbReference type="EMBL" id="TKA44077.1"/>
    </source>
</evidence>
<evidence type="ECO:0008006" key="4">
    <source>
        <dbReference type="Google" id="ProtNLM"/>
    </source>
</evidence>
<protein>
    <recommendedName>
        <fullName evidence="4">DUF1275 domain protein</fullName>
    </recommendedName>
</protein>
<comment type="caution">
    <text evidence="2">The sequence shown here is derived from an EMBL/GenBank/DDBJ whole genome shotgun (WGS) entry which is preliminary data.</text>
</comment>
<dbReference type="Proteomes" id="UP000310066">
    <property type="component" value="Unassembled WGS sequence"/>
</dbReference>
<evidence type="ECO:0000313" key="3">
    <source>
        <dbReference type="Proteomes" id="UP000310066"/>
    </source>
</evidence>
<dbReference type="EMBL" id="NAJP01000016">
    <property type="protein sequence ID" value="TKA44077.1"/>
    <property type="molecule type" value="Genomic_DNA"/>
</dbReference>
<dbReference type="PANTHER" id="PTHR37488">
    <property type="entry name" value="DUF1275 DOMAIN-CONTAINING PROTEIN"/>
    <property type="match status" value="1"/>
</dbReference>
<keyword evidence="1" id="KW-1133">Transmembrane helix</keyword>
<feature type="transmembrane region" description="Helical" evidence="1">
    <location>
        <begin position="72"/>
        <end position="94"/>
    </location>
</feature>
<dbReference type="InterPro" id="IPR010699">
    <property type="entry name" value="DUF1275"/>
</dbReference>
<dbReference type="Pfam" id="PF06912">
    <property type="entry name" value="DUF1275"/>
    <property type="match status" value="1"/>
</dbReference>
<dbReference type="AlphaFoldDB" id="A0A4U0V5Z4"/>
<feature type="transmembrane region" description="Helical" evidence="1">
    <location>
        <begin position="190"/>
        <end position="209"/>
    </location>
</feature>
<proteinExistence type="predicted"/>
<accession>A0A4U0V5Z4</accession>
<gene>
    <name evidence="2" type="ORF">B0A54_04843</name>
</gene>
<keyword evidence="1" id="KW-0472">Membrane</keyword>
<organism evidence="2 3">
    <name type="scientific">Friedmanniomyces endolithicus</name>
    <dbReference type="NCBI Taxonomy" id="329885"/>
    <lineage>
        <taxon>Eukaryota</taxon>
        <taxon>Fungi</taxon>
        <taxon>Dikarya</taxon>
        <taxon>Ascomycota</taxon>
        <taxon>Pezizomycotina</taxon>
        <taxon>Dothideomycetes</taxon>
        <taxon>Dothideomycetidae</taxon>
        <taxon>Mycosphaerellales</taxon>
        <taxon>Teratosphaeriaceae</taxon>
        <taxon>Friedmanniomyces</taxon>
    </lineage>
</organism>
<dbReference type="STRING" id="329885.A0A4U0V5Z4"/>
<name>A0A4U0V5Z4_9PEZI</name>
<keyword evidence="1" id="KW-0812">Transmembrane</keyword>
<dbReference type="PANTHER" id="PTHR37488:SF2">
    <property type="entry name" value="DUF1275 DOMAIN-CONTAINING PROTEIN"/>
    <property type="match status" value="1"/>
</dbReference>
<sequence>MPSTTHLYQTLLQQDIPHSPLLSTQLLLLTFATGIQDAATFASYHVFATKQTGNTFFLALYLFNPSLLGPRAVQNLLISLLAFFIGGVFFSHFARRRGERRRGRIRGGFGAGGTIALLSFAGSGQVAMAGGVGMAEVNTTMVTGALVQLSGDARLLRSHNRARTRRVLFFLSFLAGCSVGAVVVRGRAALVGLLLVAVVKAGVTVSLLWNRGVEGLPGVEMRKDGVGTGETSLISTIVWGG</sequence>